<evidence type="ECO:0000256" key="2">
    <source>
        <dbReference type="ARBA" id="ARBA00022840"/>
    </source>
</evidence>
<sequence length="317" mass="36951">MEKEQFSCQELHWFTQHGDDKIPTNRETSRRVAEAIDNGSESGRELYMHSDRSIQRKLRITEALLLNMSKLLVVPIESSCHVEAWINNRELSIFNGTSCEYKNACSLFNRRIQLLNYEEIKLIHKTTENAVYLSRNNQHYYNPDESLIHIEKLLECQFPEYDKKLEFIQTLYDICEKSRPKLNSIFLLGPANCGKSWFADMVTSFYLNVGHVKNFVRGQNFPLNDCVCRRILLWNEPSIQPSSYDTVKMLAGGDPCACAIKYEGDGKITRTPLIFTSNTKQFPNSDIWKSRIATYNWQPCSYLKNCDKYPHPLLMLY</sequence>
<keyword evidence="1" id="KW-0547">Nucleotide-binding</keyword>
<evidence type="ECO:0000313" key="5">
    <source>
        <dbReference type="EnsemblMetazoa" id="KAF7495457.1"/>
    </source>
</evidence>
<dbReference type="EMBL" id="WVUK01000048">
    <property type="protein sequence ID" value="KAF7495457.1"/>
    <property type="molecule type" value="Genomic_DNA"/>
</dbReference>
<keyword evidence="6" id="KW-1185">Reference proteome</keyword>
<dbReference type="EnsemblMetazoa" id="SSS_5935s_mrna">
    <property type="protein sequence ID" value="KAF7495457.1"/>
    <property type="gene ID" value="SSS_5935"/>
</dbReference>
<proteinExistence type="predicted"/>
<accession>A0A834RGZ8</accession>
<keyword evidence="2" id="KW-0067">ATP-binding</keyword>
<organism evidence="4">
    <name type="scientific">Sarcoptes scabiei</name>
    <name type="common">Itch mite</name>
    <name type="synonym">Acarus scabiei</name>
    <dbReference type="NCBI Taxonomy" id="52283"/>
    <lineage>
        <taxon>Eukaryota</taxon>
        <taxon>Metazoa</taxon>
        <taxon>Ecdysozoa</taxon>
        <taxon>Arthropoda</taxon>
        <taxon>Chelicerata</taxon>
        <taxon>Arachnida</taxon>
        <taxon>Acari</taxon>
        <taxon>Acariformes</taxon>
        <taxon>Sarcoptiformes</taxon>
        <taxon>Astigmata</taxon>
        <taxon>Psoroptidia</taxon>
        <taxon>Sarcoptoidea</taxon>
        <taxon>Sarcoptidae</taxon>
        <taxon>Sarcoptinae</taxon>
        <taxon>Sarcoptes</taxon>
    </lineage>
</organism>
<name>A0A834RGZ8_SARSC</name>
<dbReference type="GO" id="GO:0005524">
    <property type="term" value="F:ATP binding"/>
    <property type="evidence" value="ECO:0007669"/>
    <property type="project" value="UniProtKB-KW"/>
</dbReference>
<dbReference type="OrthoDB" id="8008816at2759"/>
<dbReference type="Gene3D" id="3.40.50.300">
    <property type="entry name" value="P-loop containing nucleotide triphosphate hydrolases"/>
    <property type="match status" value="1"/>
</dbReference>
<dbReference type="InterPro" id="IPR027417">
    <property type="entry name" value="P-loop_NTPase"/>
</dbReference>
<dbReference type="AlphaFoldDB" id="A0A834RGZ8"/>
<gene>
    <name evidence="4" type="ORF">SSS_5935</name>
</gene>
<dbReference type="Pfam" id="PF01057">
    <property type="entry name" value="Parvo_NS1"/>
    <property type="match status" value="1"/>
</dbReference>
<dbReference type="Proteomes" id="UP000070412">
    <property type="component" value="Unassembled WGS sequence"/>
</dbReference>
<protein>
    <submittedName>
        <fullName evidence="4">Putative non-capsid protein NS-1</fullName>
    </submittedName>
</protein>
<evidence type="ECO:0000256" key="1">
    <source>
        <dbReference type="ARBA" id="ARBA00022741"/>
    </source>
</evidence>
<reference evidence="4" key="2">
    <citation type="submission" date="2020-01" db="EMBL/GenBank/DDBJ databases">
        <authorList>
            <person name="Korhonen P.K.K."/>
            <person name="Guangxu M.G."/>
            <person name="Wang T.W."/>
            <person name="Stroehlein A.J.S."/>
            <person name="Young N.D."/>
            <person name="Ang C.-S.A."/>
            <person name="Fernando D.W.F."/>
            <person name="Lu H.L."/>
            <person name="Taylor S.T."/>
            <person name="Ehtesham M.E.M."/>
            <person name="Najaraj S.H.N."/>
            <person name="Harsha G.H.G."/>
            <person name="Madugundu A.M."/>
            <person name="Renuse S.R."/>
            <person name="Holt D.H."/>
            <person name="Pandey A.P."/>
            <person name="Papenfuss A.P."/>
            <person name="Gasser R.B.G."/>
            <person name="Fischer K.F."/>
        </authorList>
    </citation>
    <scope>NUCLEOTIDE SEQUENCE</scope>
    <source>
        <strain evidence="4">SSS_KF_BRIS2020</strain>
    </source>
</reference>
<evidence type="ECO:0000313" key="4">
    <source>
        <dbReference type="EMBL" id="KAF7495457.1"/>
    </source>
</evidence>
<dbReference type="InterPro" id="IPR014015">
    <property type="entry name" value="Helicase_SF3_DNA-vir"/>
</dbReference>
<evidence type="ECO:0000313" key="6">
    <source>
        <dbReference type="Proteomes" id="UP000070412"/>
    </source>
</evidence>
<evidence type="ECO:0000259" key="3">
    <source>
        <dbReference type="PROSITE" id="PS51206"/>
    </source>
</evidence>
<reference evidence="5" key="3">
    <citation type="submission" date="2022-06" db="UniProtKB">
        <authorList>
            <consortium name="EnsemblMetazoa"/>
        </authorList>
    </citation>
    <scope>IDENTIFICATION</scope>
</reference>
<dbReference type="SUPFAM" id="SSF52540">
    <property type="entry name" value="P-loop containing nucleoside triphosphate hydrolases"/>
    <property type="match status" value="1"/>
</dbReference>
<reference evidence="6" key="1">
    <citation type="journal article" date="2020" name="PLoS Negl. Trop. Dis.">
        <title>High-quality nuclear genome for Sarcoptes scabiei-A critical resource for a neglected parasite.</title>
        <authorList>
            <person name="Korhonen P.K."/>
            <person name="Gasser R.B."/>
            <person name="Ma G."/>
            <person name="Wang T."/>
            <person name="Stroehlein A.J."/>
            <person name="Young N.D."/>
            <person name="Ang C.S."/>
            <person name="Fernando D.D."/>
            <person name="Lu H.C."/>
            <person name="Taylor S."/>
            <person name="Reynolds S.L."/>
            <person name="Mofiz E."/>
            <person name="Najaraj S.H."/>
            <person name="Gowda H."/>
            <person name="Madugundu A."/>
            <person name="Renuse S."/>
            <person name="Holt D."/>
            <person name="Pandey A."/>
            <person name="Papenfuss A.T."/>
            <person name="Fischer K."/>
        </authorList>
    </citation>
    <scope>NUCLEOTIDE SEQUENCE [LARGE SCALE GENOMIC DNA]</scope>
</reference>
<dbReference type="GO" id="GO:0019079">
    <property type="term" value="P:viral genome replication"/>
    <property type="evidence" value="ECO:0007669"/>
    <property type="project" value="InterPro"/>
</dbReference>
<feature type="domain" description="SF3 helicase" evidence="3">
    <location>
        <begin position="166"/>
        <end position="317"/>
    </location>
</feature>
<dbReference type="PROSITE" id="PS51206">
    <property type="entry name" value="SF3_HELICASE_1"/>
    <property type="match status" value="1"/>
</dbReference>
<dbReference type="InterPro" id="IPR001257">
    <property type="entry name" value="Parvovirus_NS1_helicase"/>
</dbReference>